<evidence type="ECO:0000256" key="1">
    <source>
        <dbReference type="SAM" id="Phobius"/>
    </source>
</evidence>
<keyword evidence="1" id="KW-1133">Transmembrane helix</keyword>
<dbReference type="AlphaFoldDB" id="A0A1Y2B0H3"/>
<dbReference type="EMBL" id="MCOG01000186">
    <property type="protein sequence ID" value="ORY28348.1"/>
    <property type="molecule type" value="Genomic_DNA"/>
</dbReference>
<evidence type="ECO:0000313" key="3">
    <source>
        <dbReference type="Proteomes" id="UP000193920"/>
    </source>
</evidence>
<sequence length="103" mass="11269">MSDSATPTGGPPTAPEGFIIPSGCPQYYPVYINMELIAKADCGFEPNMVVENTLMIFMIIAYVPPLILYIINKDNVLIKYRQPRSVFIAGILSGINSIFVPVS</sequence>
<feature type="transmembrane region" description="Helical" evidence="1">
    <location>
        <begin position="54"/>
        <end position="72"/>
    </location>
</feature>
<dbReference type="Proteomes" id="UP000193920">
    <property type="component" value="Unassembled WGS sequence"/>
</dbReference>
<protein>
    <submittedName>
        <fullName evidence="2">Uncharacterized protein</fullName>
    </submittedName>
</protein>
<keyword evidence="1" id="KW-0812">Transmembrane</keyword>
<feature type="transmembrane region" description="Helical" evidence="1">
    <location>
        <begin position="84"/>
        <end position="102"/>
    </location>
</feature>
<accession>A0A1Y2B0H3</accession>
<gene>
    <name evidence="2" type="ORF">LY90DRAFT_513145</name>
</gene>
<keyword evidence="3" id="KW-1185">Reference proteome</keyword>
<reference evidence="2 3" key="1">
    <citation type="submission" date="2016-08" db="EMBL/GenBank/DDBJ databases">
        <title>A Parts List for Fungal Cellulosomes Revealed by Comparative Genomics.</title>
        <authorList>
            <consortium name="DOE Joint Genome Institute"/>
            <person name="Haitjema C.H."/>
            <person name="Gilmore S.P."/>
            <person name="Henske J.K."/>
            <person name="Solomon K.V."/>
            <person name="De Groot R."/>
            <person name="Kuo A."/>
            <person name="Mondo S.J."/>
            <person name="Salamov A.A."/>
            <person name="Labutti K."/>
            <person name="Zhao Z."/>
            <person name="Chiniquy J."/>
            <person name="Barry K."/>
            <person name="Brewer H.M."/>
            <person name="Purvine S.O."/>
            <person name="Wright A.T."/>
            <person name="Boxma B."/>
            <person name="Van Alen T."/>
            <person name="Hackstein J.H."/>
            <person name="Baker S.E."/>
            <person name="Grigoriev I.V."/>
            <person name="O'Malley M.A."/>
        </authorList>
    </citation>
    <scope>NUCLEOTIDE SEQUENCE [LARGE SCALE GENOMIC DNA]</scope>
    <source>
        <strain evidence="2 3">G1</strain>
    </source>
</reference>
<comment type="caution">
    <text evidence="2">The sequence shown here is derived from an EMBL/GenBank/DDBJ whole genome shotgun (WGS) entry which is preliminary data.</text>
</comment>
<keyword evidence="1" id="KW-0472">Membrane</keyword>
<organism evidence="2 3">
    <name type="scientific">Neocallimastix californiae</name>
    <dbReference type="NCBI Taxonomy" id="1754190"/>
    <lineage>
        <taxon>Eukaryota</taxon>
        <taxon>Fungi</taxon>
        <taxon>Fungi incertae sedis</taxon>
        <taxon>Chytridiomycota</taxon>
        <taxon>Chytridiomycota incertae sedis</taxon>
        <taxon>Neocallimastigomycetes</taxon>
        <taxon>Neocallimastigales</taxon>
        <taxon>Neocallimastigaceae</taxon>
        <taxon>Neocallimastix</taxon>
    </lineage>
</organism>
<name>A0A1Y2B0H3_9FUNG</name>
<proteinExistence type="predicted"/>
<evidence type="ECO:0000313" key="2">
    <source>
        <dbReference type="EMBL" id="ORY28348.1"/>
    </source>
</evidence>